<dbReference type="KEGG" id="clg:Calag_0917"/>
<proteinExistence type="predicted"/>
<dbReference type="SUPFAM" id="SSF53756">
    <property type="entry name" value="UDP-Glycosyltransferase/glycogen phosphorylase"/>
    <property type="match status" value="1"/>
</dbReference>
<gene>
    <name evidence="1" type="ordered locus">Calag_0917</name>
</gene>
<accession>L0A9X0</accession>
<evidence type="ECO:0000313" key="2">
    <source>
        <dbReference type="Proteomes" id="UP000010469"/>
    </source>
</evidence>
<sequence length="377" mass="44042">MIIMRLKLLVIDDTDLSSFDKGQQYRTYNTYFSLSKYLEINFLLQKLSNPSKLRWANFYVVNDFSRTNSLLYTDYISLFNLNLFNNIMKIIKNINPDLIILEHIYGINRPSLLASKFLGEKIIYNSHGEEIEVCKNSRCKSLIYPVEYSFYKLSDYIFSISYEDAIKACYYYNLPISKFKILPMGIRKIRCNKLNKDLIRNNENSKIIAVFHGNLDYEPNLIAFQKILNISKYFQDIKFIILGNSLKIKPFKSENVEYLGYVEDIDHYLCLSDFAIAPLVEGTGVKTKILDYISARLPIITTRKGIEGINVKDLGNYPIFVYDEVNKDFLTGIQYIMKNIETLKEKAIRANIKLPTWDDVPILMLKYIYEIINVKGE</sequence>
<dbReference type="Gene3D" id="3.40.50.2000">
    <property type="entry name" value="Glycogen Phosphorylase B"/>
    <property type="match status" value="2"/>
</dbReference>
<dbReference type="STRING" id="1056495.Calag_0917"/>
<evidence type="ECO:0000313" key="1">
    <source>
        <dbReference type="EMBL" id="AFZ70651.1"/>
    </source>
</evidence>
<name>L0A9X0_CALLD</name>
<protein>
    <submittedName>
        <fullName evidence="1">Glycosyl transferase group 1</fullName>
    </submittedName>
</protein>
<dbReference type="HOGENOM" id="CLU_784408_0_0_2"/>
<dbReference type="GO" id="GO:0016740">
    <property type="term" value="F:transferase activity"/>
    <property type="evidence" value="ECO:0007669"/>
    <property type="project" value="UniProtKB-KW"/>
</dbReference>
<organism evidence="1 2">
    <name type="scientific">Caldisphaera lagunensis (strain DSM 15908 / JCM 11604 / ANMR 0165 / IC-154)</name>
    <dbReference type="NCBI Taxonomy" id="1056495"/>
    <lineage>
        <taxon>Archaea</taxon>
        <taxon>Thermoproteota</taxon>
        <taxon>Thermoprotei</taxon>
        <taxon>Acidilobales</taxon>
        <taxon>Caldisphaeraceae</taxon>
        <taxon>Caldisphaera</taxon>
    </lineage>
</organism>
<dbReference type="Pfam" id="PF13692">
    <property type="entry name" value="Glyco_trans_1_4"/>
    <property type="match status" value="1"/>
</dbReference>
<reference evidence="2" key="1">
    <citation type="submission" date="2012-03" db="EMBL/GenBank/DDBJ databases">
        <title>Complete genome of Caldisphaera lagunensis DSM 15908.</title>
        <authorList>
            <person name="Lucas S."/>
            <person name="Copeland A."/>
            <person name="Lapidus A."/>
            <person name="Glavina del Rio T."/>
            <person name="Dalin E."/>
            <person name="Tice H."/>
            <person name="Bruce D."/>
            <person name="Goodwin L."/>
            <person name="Pitluck S."/>
            <person name="Peters L."/>
            <person name="Mikhailova N."/>
            <person name="Teshima H."/>
            <person name="Kyrpides N."/>
            <person name="Mavromatis K."/>
            <person name="Ivanova N."/>
            <person name="Brettin T."/>
            <person name="Detter J.C."/>
            <person name="Han C."/>
            <person name="Larimer F."/>
            <person name="Land M."/>
            <person name="Hauser L."/>
            <person name="Markowitz V."/>
            <person name="Cheng J.-F."/>
            <person name="Hugenholtz P."/>
            <person name="Woyke T."/>
            <person name="Wu D."/>
            <person name="Spring S."/>
            <person name="Schroeder M."/>
            <person name="Brambilla E."/>
            <person name="Klenk H.-P."/>
            <person name="Eisen J.A."/>
        </authorList>
    </citation>
    <scope>NUCLEOTIDE SEQUENCE [LARGE SCALE GENOMIC DNA]</scope>
    <source>
        <strain evidence="2">DSM 15908 / JCM 11604 / IC-154</strain>
    </source>
</reference>
<keyword evidence="1" id="KW-0808">Transferase</keyword>
<dbReference type="eggNOG" id="arCOG01409">
    <property type="taxonomic scope" value="Archaea"/>
</dbReference>
<keyword evidence="2" id="KW-1185">Reference proteome</keyword>
<dbReference type="AlphaFoldDB" id="L0A9X0"/>
<dbReference type="Proteomes" id="UP000010469">
    <property type="component" value="Chromosome"/>
</dbReference>
<dbReference type="InParanoid" id="L0A9X0"/>
<dbReference type="EMBL" id="CP003378">
    <property type="protein sequence ID" value="AFZ70651.1"/>
    <property type="molecule type" value="Genomic_DNA"/>
</dbReference>